<proteinExistence type="inferred from homology"/>
<dbReference type="GO" id="GO:0005789">
    <property type="term" value="C:endoplasmic reticulum membrane"/>
    <property type="evidence" value="ECO:0007669"/>
    <property type="project" value="TreeGrafter"/>
</dbReference>
<dbReference type="InterPro" id="IPR020846">
    <property type="entry name" value="MFS_dom"/>
</dbReference>
<feature type="compositionally biased region" description="Polar residues" evidence="6">
    <location>
        <begin position="203"/>
        <end position="212"/>
    </location>
</feature>
<protein>
    <recommendedName>
        <fullName evidence="8">Major facilitator superfamily (MFS) profile domain-containing protein</fullName>
    </recommendedName>
</protein>
<evidence type="ECO:0000256" key="3">
    <source>
        <dbReference type="ARBA" id="ARBA00022692"/>
    </source>
</evidence>
<feature type="compositionally biased region" description="Basic and acidic residues" evidence="6">
    <location>
        <begin position="213"/>
        <end position="223"/>
    </location>
</feature>
<feature type="transmembrane region" description="Helical" evidence="7">
    <location>
        <begin position="410"/>
        <end position="429"/>
    </location>
</feature>
<accession>A0A7M7JXK0</accession>
<dbReference type="AlphaFoldDB" id="A0A7M7JXK0"/>
<dbReference type="PANTHER" id="PTHR43826">
    <property type="entry name" value="GLUCOSE-6-PHOSPHATE EXCHANGER SLC37A4"/>
    <property type="match status" value="1"/>
</dbReference>
<dbReference type="Gene3D" id="1.20.1250.20">
    <property type="entry name" value="MFS general substrate transporter like domains"/>
    <property type="match status" value="2"/>
</dbReference>
<evidence type="ECO:0000256" key="7">
    <source>
        <dbReference type="SAM" id="Phobius"/>
    </source>
</evidence>
<dbReference type="InterPro" id="IPR000849">
    <property type="entry name" value="Sugar_P_transporter"/>
</dbReference>
<dbReference type="Pfam" id="PF07690">
    <property type="entry name" value="MFS_1"/>
    <property type="match status" value="1"/>
</dbReference>
<dbReference type="InParanoid" id="A0A7M7JXK0"/>
<sequence length="442" mass="47257">MLVKDGESRLRWLQLMVFVTMFVGYACYGYNRKGVSLALPKLMEEGLKKEHAGLIVSCQNLAYAVSKFAGGILSDQLSARRLFSCGLILSGIATLLFGSANSIGLFCTYWFLNGFAQGAGWPSCAKIIRQWYHPSQFGTWWSILSASTNVSGGIAPFVVTWVILHHGWRASLFVAGGVSVAMGLISLFTLFNSPLDLGLPSPLTSGDSSSTNKKTDEEAKPTKAAKEGGLADLLRSFFLWLIAGGYLIVFAAKTAAVDWGQVYLMDEHKHSAYDGSTLTSSIESGGFFGGILAGMVTDVLVARHNRRLYKNNARIPIAVFCSLIAAGCFHLLVFNVDHSTSKIYIAGLGAVLGASLYGNITLFGIIASESAPFHLSGSSHALAALAGNIGAIVSGLPLSMLASAMGWRSVFLLLEVFCATAAVVLSVLLRVDARIARHLHQD</sequence>
<keyword evidence="5 7" id="KW-0472">Membrane</keyword>
<feature type="transmembrane region" description="Helical" evidence="7">
    <location>
        <begin position="12"/>
        <end position="31"/>
    </location>
</feature>
<dbReference type="PIRSF" id="PIRSF002808">
    <property type="entry name" value="Hexose_phosphate_transp"/>
    <property type="match status" value="1"/>
</dbReference>
<dbReference type="InterPro" id="IPR011701">
    <property type="entry name" value="MFS"/>
</dbReference>
<keyword evidence="3 7" id="KW-0812">Transmembrane</keyword>
<feature type="transmembrane region" description="Helical" evidence="7">
    <location>
        <begin position="140"/>
        <end position="164"/>
    </location>
</feature>
<dbReference type="KEGG" id="vde:111248697"/>
<feature type="transmembrane region" description="Helical" evidence="7">
    <location>
        <begin position="379"/>
        <end position="398"/>
    </location>
</feature>
<evidence type="ECO:0000256" key="5">
    <source>
        <dbReference type="ARBA" id="ARBA00023136"/>
    </source>
</evidence>
<evidence type="ECO:0000256" key="6">
    <source>
        <dbReference type="SAM" id="MobiDB-lite"/>
    </source>
</evidence>
<evidence type="ECO:0000256" key="4">
    <source>
        <dbReference type="ARBA" id="ARBA00022989"/>
    </source>
</evidence>
<evidence type="ECO:0000313" key="10">
    <source>
        <dbReference type="Proteomes" id="UP000594260"/>
    </source>
</evidence>
<dbReference type="GO" id="GO:0061513">
    <property type="term" value="F:glucose 6-phosphate:phosphate antiporter activity"/>
    <property type="evidence" value="ECO:0007669"/>
    <property type="project" value="TreeGrafter"/>
</dbReference>
<organism evidence="9 10">
    <name type="scientific">Varroa destructor</name>
    <name type="common">Honeybee mite</name>
    <dbReference type="NCBI Taxonomy" id="109461"/>
    <lineage>
        <taxon>Eukaryota</taxon>
        <taxon>Metazoa</taxon>
        <taxon>Ecdysozoa</taxon>
        <taxon>Arthropoda</taxon>
        <taxon>Chelicerata</taxon>
        <taxon>Arachnida</taxon>
        <taxon>Acari</taxon>
        <taxon>Parasitiformes</taxon>
        <taxon>Mesostigmata</taxon>
        <taxon>Gamasina</taxon>
        <taxon>Dermanyssoidea</taxon>
        <taxon>Varroidae</taxon>
        <taxon>Varroa</taxon>
    </lineage>
</organism>
<evidence type="ECO:0000313" key="9">
    <source>
        <dbReference type="EnsemblMetazoa" id="XP_022657219"/>
    </source>
</evidence>
<dbReference type="PROSITE" id="PS51257">
    <property type="entry name" value="PROKAR_LIPOPROTEIN"/>
    <property type="match status" value="1"/>
</dbReference>
<dbReference type="GO" id="GO:0035435">
    <property type="term" value="P:phosphate ion transmembrane transport"/>
    <property type="evidence" value="ECO:0007669"/>
    <property type="project" value="TreeGrafter"/>
</dbReference>
<evidence type="ECO:0000256" key="1">
    <source>
        <dbReference type="ARBA" id="ARBA00004127"/>
    </source>
</evidence>
<evidence type="ECO:0000259" key="8">
    <source>
        <dbReference type="PROSITE" id="PS50850"/>
    </source>
</evidence>
<feature type="transmembrane region" description="Helical" evidence="7">
    <location>
        <begin position="237"/>
        <end position="256"/>
    </location>
</feature>
<feature type="transmembrane region" description="Helical" evidence="7">
    <location>
        <begin position="82"/>
        <end position="112"/>
    </location>
</feature>
<feature type="region of interest" description="Disordered" evidence="6">
    <location>
        <begin position="203"/>
        <end position="223"/>
    </location>
</feature>
<feature type="transmembrane region" description="Helical" evidence="7">
    <location>
        <begin position="171"/>
        <end position="191"/>
    </location>
</feature>
<feature type="domain" description="Major facilitator superfamily (MFS) profile" evidence="8">
    <location>
        <begin position="17"/>
        <end position="433"/>
    </location>
</feature>
<keyword evidence="10" id="KW-1185">Reference proteome</keyword>
<keyword evidence="4 7" id="KW-1133">Transmembrane helix</keyword>
<dbReference type="GeneID" id="111248697"/>
<name>A0A7M7JXK0_VARDE</name>
<comment type="similarity">
    <text evidence="2">Belongs to the major facilitator superfamily. Organophosphate:Pi antiporter (OPA) (TC 2.A.1.4) family.</text>
</comment>
<dbReference type="SUPFAM" id="SSF103473">
    <property type="entry name" value="MFS general substrate transporter"/>
    <property type="match status" value="1"/>
</dbReference>
<comment type="subcellular location">
    <subcellularLocation>
        <location evidence="1">Endomembrane system</location>
        <topology evidence="1">Multi-pass membrane protein</topology>
    </subcellularLocation>
</comment>
<feature type="transmembrane region" description="Helical" evidence="7">
    <location>
        <begin position="313"/>
        <end position="332"/>
    </location>
</feature>
<feature type="transmembrane region" description="Helical" evidence="7">
    <location>
        <begin position="344"/>
        <end position="367"/>
    </location>
</feature>
<dbReference type="RefSeq" id="XP_022657219.1">
    <property type="nucleotide sequence ID" value="XM_022801484.1"/>
</dbReference>
<reference evidence="9" key="1">
    <citation type="submission" date="2021-01" db="UniProtKB">
        <authorList>
            <consortium name="EnsemblMetazoa"/>
        </authorList>
    </citation>
    <scope>IDENTIFICATION</scope>
</reference>
<dbReference type="InterPro" id="IPR051337">
    <property type="entry name" value="OPA_Antiporter"/>
</dbReference>
<dbReference type="Proteomes" id="UP000594260">
    <property type="component" value="Unplaced"/>
</dbReference>
<dbReference type="PROSITE" id="PS50850">
    <property type="entry name" value="MFS"/>
    <property type="match status" value="1"/>
</dbReference>
<dbReference type="EnsemblMetazoa" id="XM_022801484">
    <property type="protein sequence ID" value="XP_022657219"/>
    <property type="gene ID" value="LOC111248697"/>
</dbReference>
<dbReference type="OrthoDB" id="3639251at2759"/>
<dbReference type="OMA" id="RWFMGAG"/>
<dbReference type="InterPro" id="IPR036259">
    <property type="entry name" value="MFS_trans_sf"/>
</dbReference>
<evidence type="ECO:0000256" key="2">
    <source>
        <dbReference type="ARBA" id="ARBA00009598"/>
    </source>
</evidence>
<dbReference type="PANTHER" id="PTHR43826:SF3">
    <property type="entry name" value="GLUCOSE-6-PHOSPHATE EXCHANGER SLC37A4"/>
    <property type="match status" value="1"/>
</dbReference>